<feature type="transmembrane region" description="Helical" evidence="1">
    <location>
        <begin position="49"/>
        <end position="67"/>
    </location>
</feature>
<reference evidence="2" key="2">
    <citation type="submission" date="2023-05" db="EMBL/GenBank/DDBJ databases">
        <authorList>
            <consortium name="Lawrence Berkeley National Laboratory"/>
            <person name="Steindorff A."/>
            <person name="Hensen N."/>
            <person name="Bonometti L."/>
            <person name="Westerberg I."/>
            <person name="Brannstrom I.O."/>
            <person name="Guillou S."/>
            <person name="Cros-Aarteil S."/>
            <person name="Calhoun S."/>
            <person name="Haridas S."/>
            <person name="Kuo A."/>
            <person name="Mondo S."/>
            <person name="Pangilinan J."/>
            <person name="Riley R."/>
            <person name="Labutti K."/>
            <person name="Andreopoulos B."/>
            <person name="Lipzen A."/>
            <person name="Chen C."/>
            <person name="Yanf M."/>
            <person name="Daum C."/>
            <person name="Ng V."/>
            <person name="Clum A."/>
            <person name="Ohm R."/>
            <person name="Martin F."/>
            <person name="Silar P."/>
            <person name="Natvig D."/>
            <person name="Lalanne C."/>
            <person name="Gautier V."/>
            <person name="Ament-Velasquez S.L."/>
            <person name="Kruys A."/>
            <person name="Hutchinson M.I."/>
            <person name="Powell A.J."/>
            <person name="Barry K."/>
            <person name="Miller A.N."/>
            <person name="Grigoriev I.V."/>
            <person name="Debuchy R."/>
            <person name="Gladieux P."/>
            <person name="Thoren M.H."/>
            <person name="Johannesson H."/>
        </authorList>
    </citation>
    <scope>NUCLEOTIDE SEQUENCE</scope>
    <source>
        <strain evidence="2">CBS 508.74</strain>
    </source>
</reference>
<evidence type="ECO:0000313" key="2">
    <source>
        <dbReference type="EMBL" id="KAK4107158.1"/>
    </source>
</evidence>
<gene>
    <name evidence="2" type="ORF">N656DRAFT_742352</name>
</gene>
<accession>A0AAN6T716</accession>
<dbReference type="AlphaFoldDB" id="A0AAN6T716"/>
<sequence>MAIPWGTIKSLLIFFGPLLFPKALAYYRSIRAASKLHGLKPRPLPLPIFRSILVLTILASVFLLRTLPFLAPENIFKATQSRLQIPADVLFTRLATLRPNGQLTPEDLALRNKFTSLESRLLYLHFGPDVVATCPFCASDEPRSYLYYALPDLLRPHLFNLVAIAAVTSSSFTGSEASGRWRTPATLAAVALTLADLYLVASYQHTGNARALRLGEIDFFFWTARAWRYVSLAALDVLLAALLYLSGTQRAFVTPPSPAERVEAVLRALGGVKGKVNAAGVIKNTVLRDEELRNRGNAYWGHEVRLMREMMEEREVIEGVKDALEKRIDIASIERDAEAYAKALLVPPGGQGNGGGSGKVEVVG</sequence>
<evidence type="ECO:0008006" key="4">
    <source>
        <dbReference type="Google" id="ProtNLM"/>
    </source>
</evidence>
<dbReference type="PANTHER" id="PTHR39470">
    <property type="entry name" value="CHROMOSOME 10, WHOLE GENOME SHOTGUN SEQUENCE"/>
    <property type="match status" value="1"/>
</dbReference>
<evidence type="ECO:0000256" key="1">
    <source>
        <dbReference type="SAM" id="Phobius"/>
    </source>
</evidence>
<name>A0AAN6T716_9PEZI</name>
<reference evidence="2" key="1">
    <citation type="journal article" date="2023" name="Mol. Phylogenet. Evol.">
        <title>Genome-scale phylogeny and comparative genomics of the fungal order Sordariales.</title>
        <authorList>
            <person name="Hensen N."/>
            <person name="Bonometti L."/>
            <person name="Westerberg I."/>
            <person name="Brannstrom I.O."/>
            <person name="Guillou S."/>
            <person name="Cros-Aarteil S."/>
            <person name="Calhoun S."/>
            <person name="Haridas S."/>
            <person name="Kuo A."/>
            <person name="Mondo S."/>
            <person name="Pangilinan J."/>
            <person name="Riley R."/>
            <person name="LaButti K."/>
            <person name="Andreopoulos B."/>
            <person name="Lipzen A."/>
            <person name="Chen C."/>
            <person name="Yan M."/>
            <person name="Daum C."/>
            <person name="Ng V."/>
            <person name="Clum A."/>
            <person name="Steindorff A."/>
            <person name="Ohm R.A."/>
            <person name="Martin F."/>
            <person name="Silar P."/>
            <person name="Natvig D.O."/>
            <person name="Lalanne C."/>
            <person name="Gautier V."/>
            <person name="Ament-Velasquez S.L."/>
            <person name="Kruys A."/>
            <person name="Hutchinson M.I."/>
            <person name="Powell A.J."/>
            <person name="Barry K."/>
            <person name="Miller A.N."/>
            <person name="Grigoriev I.V."/>
            <person name="Debuchy R."/>
            <person name="Gladieux P."/>
            <person name="Hiltunen Thoren M."/>
            <person name="Johannesson H."/>
        </authorList>
    </citation>
    <scope>NUCLEOTIDE SEQUENCE</scope>
    <source>
        <strain evidence="2">CBS 508.74</strain>
    </source>
</reference>
<dbReference type="RefSeq" id="XP_064664728.1">
    <property type="nucleotide sequence ID" value="XM_064812832.1"/>
</dbReference>
<keyword evidence="1" id="KW-0812">Transmembrane</keyword>
<keyword evidence="1" id="KW-1133">Transmembrane helix</keyword>
<keyword evidence="1" id="KW-0472">Membrane</keyword>
<organism evidence="2 3">
    <name type="scientific">Canariomyces notabilis</name>
    <dbReference type="NCBI Taxonomy" id="2074819"/>
    <lineage>
        <taxon>Eukaryota</taxon>
        <taxon>Fungi</taxon>
        <taxon>Dikarya</taxon>
        <taxon>Ascomycota</taxon>
        <taxon>Pezizomycotina</taxon>
        <taxon>Sordariomycetes</taxon>
        <taxon>Sordariomycetidae</taxon>
        <taxon>Sordariales</taxon>
        <taxon>Chaetomiaceae</taxon>
        <taxon>Canariomyces</taxon>
    </lineage>
</organism>
<dbReference type="EMBL" id="MU853380">
    <property type="protein sequence ID" value="KAK4107158.1"/>
    <property type="molecule type" value="Genomic_DNA"/>
</dbReference>
<proteinExistence type="predicted"/>
<dbReference type="PANTHER" id="PTHR39470:SF1">
    <property type="entry name" value="CHORISMATE SYNTHASE PROTEIN"/>
    <property type="match status" value="1"/>
</dbReference>
<evidence type="ECO:0000313" key="3">
    <source>
        <dbReference type="Proteomes" id="UP001302812"/>
    </source>
</evidence>
<dbReference type="Proteomes" id="UP001302812">
    <property type="component" value="Unassembled WGS sequence"/>
</dbReference>
<keyword evidence="3" id="KW-1185">Reference proteome</keyword>
<dbReference type="GeneID" id="89936957"/>
<protein>
    <recommendedName>
        <fullName evidence="4">Chorismate synthase protein</fullName>
    </recommendedName>
</protein>
<comment type="caution">
    <text evidence="2">The sequence shown here is derived from an EMBL/GenBank/DDBJ whole genome shotgun (WGS) entry which is preliminary data.</text>
</comment>